<proteinExistence type="predicted"/>
<sequence>MAVMGTRHPARRRWKLWNAFTLRVLHTPLLERLAEQQVCELRFRARHSGGEVVLPVMYAQHDDLLVVLVGGPEGKRWWRNFTMPWRVEVFLRGSARSGVGHLVRTGSPQRPEAARIYGGRFPDLAVNDDPIVVIELDPVH</sequence>
<name>A0ABV8LT74_9ACTN</name>
<dbReference type="Proteomes" id="UP001595816">
    <property type="component" value="Unassembled WGS sequence"/>
</dbReference>
<evidence type="ECO:0000313" key="1">
    <source>
        <dbReference type="EMBL" id="MFC4133611.1"/>
    </source>
</evidence>
<dbReference type="RefSeq" id="WP_253762402.1">
    <property type="nucleotide sequence ID" value="NZ_JAMZDZ010000001.1"/>
</dbReference>
<reference evidence="2" key="1">
    <citation type="journal article" date="2019" name="Int. J. Syst. Evol. Microbiol.">
        <title>The Global Catalogue of Microorganisms (GCM) 10K type strain sequencing project: providing services to taxonomists for standard genome sequencing and annotation.</title>
        <authorList>
            <consortium name="The Broad Institute Genomics Platform"/>
            <consortium name="The Broad Institute Genome Sequencing Center for Infectious Disease"/>
            <person name="Wu L."/>
            <person name="Ma J."/>
        </authorList>
    </citation>
    <scope>NUCLEOTIDE SEQUENCE [LARGE SCALE GENOMIC DNA]</scope>
    <source>
        <strain evidence="2">CGMCC 4.7289</strain>
    </source>
</reference>
<dbReference type="Gene3D" id="2.30.110.10">
    <property type="entry name" value="Electron Transport, Fmn-binding Protein, Chain A"/>
    <property type="match status" value="1"/>
</dbReference>
<gene>
    <name evidence="1" type="ORF">ACFOZ4_23630</name>
</gene>
<keyword evidence="2" id="KW-1185">Reference proteome</keyword>
<organism evidence="1 2">
    <name type="scientific">Hamadaea flava</name>
    <dbReference type="NCBI Taxonomy" id="1742688"/>
    <lineage>
        <taxon>Bacteria</taxon>
        <taxon>Bacillati</taxon>
        <taxon>Actinomycetota</taxon>
        <taxon>Actinomycetes</taxon>
        <taxon>Micromonosporales</taxon>
        <taxon>Micromonosporaceae</taxon>
        <taxon>Hamadaea</taxon>
    </lineage>
</organism>
<evidence type="ECO:0000313" key="2">
    <source>
        <dbReference type="Proteomes" id="UP001595816"/>
    </source>
</evidence>
<protein>
    <recommendedName>
        <fullName evidence="3">Deazaflavin-dependent oxidoreductase (Nitroreductase family)</fullName>
    </recommendedName>
</protein>
<comment type="caution">
    <text evidence="1">The sequence shown here is derived from an EMBL/GenBank/DDBJ whole genome shotgun (WGS) entry which is preliminary data.</text>
</comment>
<dbReference type="InterPro" id="IPR012349">
    <property type="entry name" value="Split_barrel_FMN-bd"/>
</dbReference>
<evidence type="ECO:0008006" key="3">
    <source>
        <dbReference type="Google" id="ProtNLM"/>
    </source>
</evidence>
<dbReference type="EMBL" id="JBHSAY010000012">
    <property type="protein sequence ID" value="MFC4133611.1"/>
    <property type="molecule type" value="Genomic_DNA"/>
</dbReference>
<accession>A0ABV8LT74</accession>